<sequence>MLPEFSFAIIFSYLIGSISTAIIVCKVMNLPDPRTQGSNNPGATNVLRIGGKKAAAITLLGDGLKGALPVLLVLYMGFDLVDATWVALAAFLGHVYPVFFGFKGGKGVATFLGALFALGFTIGASFALIWLFVAKVLKISSLSALIATLLSPVFFYFLSGNLQATYIIILMSLLIFITHRSNIKRMLSGDEGSIKS</sequence>
<dbReference type="HAMAP" id="MF_01043">
    <property type="entry name" value="PlsY"/>
    <property type="match status" value="1"/>
</dbReference>
<feature type="transmembrane region" description="Helical" evidence="10">
    <location>
        <begin position="153"/>
        <end position="177"/>
    </location>
</feature>
<dbReference type="AlphaFoldDB" id="L8B1D3"/>
<evidence type="ECO:0000256" key="5">
    <source>
        <dbReference type="ARBA" id="ARBA00022989"/>
    </source>
</evidence>
<keyword evidence="4 10" id="KW-0812">Transmembrane</keyword>
<dbReference type="GO" id="GO:0043772">
    <property type="term" value="F:acyl-phosphate glycerol-3-phosphate acyltransferase activity"/>
    <property type="evidence" value="ECO:0007669"/>
    <property type="project" value="InterPro"/>
</dbReference>
<dbReference type="Pfam" id="PF02660">
    <property type="entry name" value="G3P_acyltransf"/>
    <property type="match status" value="1"/>
</dbReference>
<keyword evidence="6" id="KW-0443">Lipid metabolism</keyword>
<keyword evidence="5 10" id="KW-1133">Transmembrane helix</keyword>
<evidence type="ECO:0000256" key="7">
    <source>
        <dbReference type="ARBA" id="ARBA00023136"/>
    </source>
</evidence>
<accession>L8B1D3</accession>
<evidence type="ECO:0000256" key="3">
    <source>
        <dbReference type="ARBA" id="ARBA00022679"/>
    </source>
</evidence>
<organism evidence="11">
    <name type="scientific">uncultured microorganism</name>
    <dbReference type="NCBI Taxonomy" id="358574"/>
    <lineage>
        <taxon>unclassified sequences</taxon>
        <taxon>environmental samples</taxon>
    </lineage>
</organism>
<keyword evidence="9" id="KW-1208">Phospholipid metabolism</keyword>
<proteinExistence type="inferred from homology"/>
<evidence type="ECO:0008006" key="12">
    <source>
        <dbReference type="Google" id="ProtNLM"/>
    </source>
</evidence>
<evidence type="ECO:0000256" key="1">
    <source>
        <dbReference type="ARBA" id="ARBA00022475"/>
    </source>
</evidence>
<keyword evidence="8" id="KW-0594">Phospholipid biosynthesis</keyword>
<dbReference type="GO" id="GO:0005886">
    <property type="term" value="C:plasma membrane"/>
    <property type="evidence" value="ECO:0007669"/>
    <property type="project" value="InterPro"/>
</dbReference>
<dbReference type="PANTHER" id="PTHR30309:SF0">
    <property type="entry name" value="GLYCEROL-3-PHOSPHATE ACYLTRANSFERASE-RELATED"/>
    <property type="match status" value="1"/>
</dbReference>
<dbReference type="InterPro" id="IPR003811">
    <property type="entry name" value="G3P_acylTferase_PlsY"/>
</dbReference>
<feature type="transmembrane region" description="Helical" evidence="10">
    <location>
        <begin position="54"/>
        <end position="77"/>
    </location>
</feature>
<evidence type="ECO:0000256" key="8">
    <source>
        <dbReference type="ARBA" id="ARBA00023209"/>
    </source>
</evidence>
<dbReference type="EMBL" id="AB372161">
    <property type="protein sequence ID" value="BAM75726.1"/>
    <property type="molecule type" value="Genomic_DNA"/>
</dbReference>
<keyword evidence="7 10" id="KW-0472">Membrane</keyword>
<keyword evidence="3" id="KW-0808">Transferase</keyword>
<keyword evidence="1" id="KW-1003">Cell membrane</keyword>
<evidence type="ECO:0000256" key="9">
    <source>
        <dbReference type="ARBA" id="ARBA00023264"/>
    </source>
</evidence>
<feature type="transmembrane region" description="Helical" evidence="10">
    <location>
        <begin position="83"/>
        <end position="102"/>
    </location>
</feature>
<evidence type="ECO:0000313" key="11">
    <source>
        <dbReference type="EMBL" id="BAM75726.1"/>
    </source>
</evidence>
<keyword evidence="2" id="KW-0444">Lipid biosynthesis</keyword>
<evidence type="ECO:0000256" key="4">
    <source>
        <dbReference type="ARBA" id="ARBA00022692"/>
    </source>
</evidence>
<dbReference type="GO" id="GO:0008654">
    <property type="term" value="P:phospholipid biosynthetic process"/>
    <property type="evidence" value="ECO:0007669"/>
    <property type="project" value="UniProtKB-KW"/>
</dbReference>
<reference evidence="11" key="1">
    <citation type="submission" date="2007-12" db="EMBL/GenBank/DDBJ databases">
        <title>Phylogenetic prediction and protein expressional analysis in the genetic information detected from deep-sea hydrothermal vent in Suiyo seamount.</title>
        <authorList>
            <person name="Sasaki M."/>
            <person name="Tsujimura M."/>
            <person name="Zhang Z."/>
            <person name="Akutsu J."/>
            <person name="Tajima H."/>
            <person name="Kawarabayasi Y."/>
        </authorList>
    </citation>
    <scope>NUCLEOTIDE SEQUENCE</scope>
</reference>
<evidence type="ECO:0000256" key="2">
    <source>
        <dbReference type="ARBA" id="ARBA00022516"/>
    </source>
</evidence>
<dbReference type="SMART" id="SM01207">
    <property type="entry name" value="G3P_acyltransf"/>
    <property type="match status" value="1"/>
</dbReference>
<dbReference type="PANTHER" id="PTHR30309">
    <property type="entry name" value="INNER MEMBRANE PROTEIN YGIH"/>
    <property type="match status" value="1"/>
</dbReference>
<feature type="transmembrane region" description="Helical" evidence="10">
    <location>
        <begin position="109"/>
        <end position="133"/>
    </location>
</feature>
<dbReference type="NCBIfam" id="TIGR00023">
    <property type="entry name" value="glycerol-3-phosphate 1-O-acyltransferase PlsY"/>
    <property type="match status" value="1"/>
</dbReference>
<feature type="transmembrane region" description="Helical" evidence="10">
    <location>
        <begin position="6"/>
        <end position="25"/>
    </location>
</feature>
<evidence type="ECO:0000256" key="6">
    <source>
        <dbReference type="ARBA" id="ARBA00023098"/>
    </source>
</evidence>
<name>L8B1D3_9ZZZZ</name>
<evidence type="ECO:0000256" key="10">
    <source>
        <dbReference type="SAM" id="Phobius"/>
    </source>
</evidence>
<protein>
    <recommendedName>
        <fullName evidence="12">Glycerol-3-phosphate acyltransferase</fullName>
    </recommendedName>
</protein>